<sequence>PHPFPSPLTKAQSSHSTQSIGSKGRMFPGLLRCCRASRTSLRTCESHSASPIQMTTLPLCLLPSLPLAPPSPSNLRAKCSPTSTWRRSQSQLPPPPWS</sequence>
<reference evidence="2" key="1">
    <citation type="journal article" date="2014" name="Virol. J.">
        <title>Epidemiology of human parechovirus, Aichi virus and salivirus in fecal samples from hospitalized children with gastroenteritis in Hong Kong.</title>
        <authorList>
            <person name="Yip C.C.Y."/>
            <person name="Lo K.L."/>
            <person name="Que T.L."/>
            <person name="Lee R.A."/>
            <person name="Chan K.H."/>
            <person name="Yuen K.Y."/>
            <person name="Woo P.C.Y."/>
            <person name="Lau S.K.P."/>
        </authorList>
    </citation>
    <scope>NUCLEOTIDE SEQUENCE</scope>
</reference>
<organism evidence="2">
    <name type="scientific">aichivirus A1</name>
    <dbReference type="NCBI Taxonomy" id="1313215"/>
    <lineage>
        <taxon>Viruses</taxon>
        <taxon>Riboviria</taxon>
        <taxon>Orthornavirae</taxon>
        <taxon>Pisuviricota</taxon>
        <taxon>Pisoniviricetes</taxon>
        <taxon>Picornavirales</taxon>
        <taxon>Picornaviridae</taxon>
        <taxon>Kodimesavirinae</taxon>
        <taxon>Kobuvirus</taxon>
        <taxon>Aichi virus</taxon>
    </lineage>
</organism>
<evidence type="ECO:0000256" key="1">
    <source>
        <dbReference type="SAM" id="MobiDB-lite"/>
    </source>
</evidence>
<dbReference type="EMBL" id="KJ796902">
    <property type="protein sequence ID" value="AIU41172.1"/>
    <property type="molecule type" value="Genomic_RNA"/>
</dbReference>
<feature type="region of interest" description="Disordered" evidence="1">
    <location>
        <begin position="1"/>
        <end position="25"/>
    </location>
</feature>
<name>A0A097P8T0_AIV</name>
<feature type="non-terminal residue" evidence="2">
    <location>
        <position position="98"/>
    </location>
</feature>
<evidence type="ECO:0000313" key="2">
    <source>
        <dbReference type="EMBL" id="AIU41172.1"/>
    </source>
</evidence>
<feature type="compositionally biased region" description="Polar residues" evidence="1">
    <location>
        <begin position="9"/>
        <end position="21"/>
    </location>
</feature>
<feature type="non-terminal residue" evidence="2">
    <location>
        <position position="1"/>
    </location>
</feature>
<feature type="compositionally biased region" description="Polar residues" evidence="1">
    <location>
        <begin position="80"/>
        <end position="91"/>
    </location>
</feature>
<protein>
    <submittedName>
        <fullName evidence="2">VP1</fullName>
    </submittedName>
</protein>
<accession>A0A097P8T0</accession>
<proteinExistence type="predicted"/>
<feature type="region of interest" description="Disordered" evidence="1">
    <location>
        <begin position="71"/>
        <end position="98"/>
    </location>
</feature>